<protein>
    <recommendedName>
        <fullName evidence="2">DksA C4-type domain-containing protein</fullName>
    </recommendedName>
</protein>
<evidence type="ECO:0000313" key="1">
    <source>
        <dbReference type="EMBL" id="GAH55776.1"/>
    </source>
</evidence>
<name>X1GD06_9ZZZZ</name>
<comment type="caution">
    <text evidence="1">The sequence shown here is derived from an EMBL/GenBank/DDBJ whole genome shotgun (WGS) entry which is preliminary data.</text>
</comment>
<sequence length="37" mass="4061">GIDTACGVCEREVPRETLRVLVLCPTCVEAIEKSLRT</sequence>
<dbReference type="EMBL" id="BARU01024998">
    <property type="protein sequence ID" value="GAH55776.1"/>
    <property type="molecule type" value="Genomic_DNA"/>
</dbReference>
<dbReference type="AlphaFoldDB" id="X1GD06"/>
<gene>
    <name evidence="1" type="ORF">S03H2_40329</name>
</gene>
<organism evidence="1">
    <name type="scientific">marine sediment metagenome</name>
    <dbReference type="NCBI Taxonomy" id="412755"/>
    <lineage>
        <taxon>unclassified sequences</taxon>
        <taxon>metagenomes</taxon>
        <taxon>ecological metagenomes</taxon>
    </lineage>
</organism>
<reference evidence="1" key="1">
    <citation type="journal article" date="2014" name="Front. Microbiol.">
        <title>High frequency of phylogenetically diverse reductive dehalogenase-homologous genes in deep subseafloor sedimentary metagenomes.</title>
        <authorList>
            <person name="Kawai M."/>
            <person name="Futagami T."/>
            <person name="Toyoda A."/>
            <person name="Takaki Y."/>
            <person name="Nishi S."/>
            <person name="Hori S."/>
            <person name="Arai W."/>
            <person name="Tsubouchi T."/>
            <person name="Morono Y."/>
            <person name="Uchiyama I."/>
            <person name="Ito T."/>
            <person name="Fujiyama A."/>
            <person name="Inagaki F."/>
            <person name="Takami H."/>
        </authorList>
    </citation>
    <scope>NUCLEOTIDE SEQUENCE</scope>
    <source>
        <strain evidence="1">Expedition CK06-06</strain>
    </source>
</reference>
<accession>X1GD06</accession>
<proteinExistence type="predicted"/>
<feature type="non-terminal residue" evidence="1">
    <location>
        <position position="1"/>
    </location>
</feature>
<evidence type="ECO:0008006" key="2">
    <source>
        <dbReference type="Google" id="ProtNLM"/>
    </source>
</evidence>